<dbReference type="Pfam" id="PF02746">
    <property type="entry name" value="MR_MLE_N"/>
    <property type="match status" value="1"/>
</dbReference>
<dbReference type="Proteomes" id="UP000184226">
    <property type="component" value="Unassembled WGS sequence"/>
</dbReference>
<dbReference type="EMBL" id="FQXE01000002">
    <property type="protein sequence ID" value="SHH22319.1"/>
    <property type="molecule type" value="Genomic_DNA"/>
</dbReference>
<gene>
    <name evidence="5" type="ORF">SAMN04488135_102496</name>
</gene>
<dbReference type="AlphaFoldDB" id="A0A1M5R8B4"/>
<dbReference type="GO" id="GO:0009063">
    <property type="term" value="P:amino acid catabolic process"/>
    <property type="evidence" value="ECO:0007669"/>
    <property type="project" value="InterPro"/>
</dbReference>
<dbReference type="PROSITE" id="PS00909">
    <property type="entry name" value="MR_MLE_2"/>
    <property type="match status" value="1"/>
</dbReference>
<dbReference type="SMART" id="SM00922">
    <property type="entry name" value="MR_MLE"/>
    <property type="match status" value="1"/>
</dbReference>
<keyword evidence="3" id="KW-0460">Magnesium</keyword>
<feature type="domain" description="Mandelate racemase/muconate lactonizing enzyme C-terminal" evidence="4">
    <location>
        <begin position="154"/>
        <end position="251"/>
    </location>
</feature>
<evidence type="ECO:0000256" key="1">
    <source>
        <dbReference type="ARBA" id="ARBA00001946"/>
    </source>
</evidence>
<dbReference type="Gene3D" id="3.30.390.10">
    <property type="entry name" value="Enolase-like, N-terminal domain"/>
    <property type="match status" value="1"/>
</dbReference>
<sequence length="382" mass="41192">MLRGKDISFEIGKVEAFVFRAPANPPVRTSFGIMHERPALLLRLTDSDGVAGWGEVWCNFPSVGAEHRARLVTEILKQMLCGRRWPSPRACFDALNAQVHILAIQSGEPGPLAQAIAGIDIAVWDIIGKRSGQALWKLFGGGDTVAVYASGINPDAPLRVMEAKAREGYTAFKLKVGFDDQRDEANVRALRSALGASGTLMIDANQGWNIARASDMAVRLELYDLAWIEEPLPADTPLPLWRTLSGRTSARLAGGENLRGETAFEAAGDEGGLRVIQPDLGKWGGFSGCLPVGRYAQRHGRWFCPHWLGAGIGLMASMHLKAALGGEGYVEVDSNPNPLREMLAEPGFAVADGKVTLSDRPGLGVEPMLDAAARYLVPLCQD</sequence>
<dbReference type="SUPFAM" id="SSF51604">
    <property type="entry name" value="Enolase C-terminal domain-like"/>
    <property type="match status" value="1"/>
</dbReference>
<dbReference type="SFLD" id="SFLDG00179">
    <property type="entry name" value="mandelate_racemase"/>
    <property type="match status" value="1"/>
</dbReference>
<dbReference type="InterPro" id="IPR046945">
    <property type="entry name" value="RHMD-like"/>
</dbReference>
<dbReference type="CDD" id="cd03316">
    <property type="entry name" value="MR_like"/>
    <property type="match status" value="1"/>
</dbReference>
<dbReference type="GO" id="GO:0016836">
    <property type="term" value="F:hydro-lyase activity"/>
    <property type="evidence" value="ECO:0007669"/>
    <property type="project" value="TreeGrafter"/>
</dbReference>
<keyword evidence="6" id="KW-1185">Reference proteome</keyword>
<proteinExistence type="predicted"/>
<name>A0A1M5R8B4_9BURK</name>
<dbReference type="SFLD" id="SFLDS00001">
    <property type="entry name" value="Enolase"/>
    <property type="match status" value="1"/>
</dbReference>
<dbReference type="Pfam" id="PF13378">
    <property type="entry name" value="MR_MLE_C"/>
    <property type="match status" value="1"/>
</dbReference>
<dbReference type="InterPro" id="IPR018110">
    <property type="entry name" value="Mandel_Rmase/mucon_lact_enz_CS"/>
</dbReference>
<dbReference type="InterPro" id="IPR036849">
    <property type="entry name" value="Enolase-like_C_sf"/>
</dbReference>
<dbReference type="PANTHER" id="PTHR13794">
    <property type="entry name" value="ENOLASE SUPERFAMILY, MANDELATE RACEMASE"/>
    <property type="match status" value="1"/>
</dbReference>
<accession>A0A1M5R8B4</accession>
<dbReference type="InterPro" id="IPR013341">
    <property type="entry name" value="Mandelate_racemase_N_dom"/>
</dbReference>
<evidence type="ECO:0000313" key="5">
    <source>
        <dbReference type="EMBL" id="SHH22319.1"/>
    </source>
</evidence>
<evidence type="ECO:0000256" key="3">
    <source>
        <dbReference type="ARBA" id="ARBA00022842"/>
    </source>
</evidence>
<dbReference type="STRING" id="658167.SAMN04488135_102496"/>
<reference evidence="5 6" key="1">
    <citation type="submission" date="2016-11" db="EMBL/GenBank/DDBJ databases">
        <authorList>
            <person name="Jaros S."/>
            <person name="Januszkiewicz K."/>
            <person name="Wedrychowicz H."/>
        </authorList>
    </citation>
    <scope>NUCLEOTIDE SEQUENCE [LARGE SCALE GENOMIC DNA]</scope>
    <source>
        <strain evidence="5 6">CGMCC 1.10190</strain>
    </source>
</reference>
<organism evidence="5 6">
    <name type="scientific">Pollutimonas bauzanensis</name>
    <dbReference type="NCBI Taxonomy" id="658167"/>
    <lineage>
        <taxon>Bacteria</taxon>
        <taxon>Pseudomonadati</taxon>
        <taxon>Pseudomonadota</taxon>
        <taxon>Betaproteobacteria</taxon>
        <taxon>Burkholderiales</taxon>
        <taxon>Alcaligenaceae</taxon>
        <taxon>Pollutimonas</taxon>
    </lineage>
</organism>
<keyword evidence="2" id="KW-0479">Metal-binding</keyword>
<dbReference type="InterPro" id="IPR013342">
    <property type="entry name" value="Mandelate_racemase_C"/>
</dbReference>
<dbReference type="InterPro" id="IPR029065">
    <property type="entry name" value="Enolase_C-like"/>
</dbReference>
<comment type="cofactor">
    <cofactor evidence="1">
        <name>Mg(2+)</name>
        <dbReference type="ChEBI" id="CHEBI:18420"/>
    </cofactor>
</comment>
<dbReference type="InterPro" id="IPR029017">
    <property type="entry name" value="Enolase-like_N"/>
</dbReference>
<dbReference type="PANTHER" id="PTHR13794:SF58">
    <property type="entry name" value="MITOCHONDRIAL ENOLASE SUPERFAMILY MEMBER 1"/>
    <property type="match status" value="1"/>
</dbReference>
<evidence type="ECO:0000256" key="2">
    <source>
        <dbReference type="ARBA" id="ARBA00022723"/>
    </source>
</evidence>
<dbReference type="Gene3D" id="3.20.20.120">
    <property type="entry name" value="Enolase-like C-terminal domain"/>
    <property type="match status" value="1"/>
</dbReference>
<protein>
    <submittedName>
        <fullName evidence="5">L-alanine-DL-glutamate epimerase</fullName>
    </submittedName>
</protein>
<evidence type="ECO:0000313" key="6">
    <source>
        <dbReference type="Proteomes" id="UP000184226"/>
    </source>
</evidence>
<dbReference type="SUPFAM" id="SSF54826">
    <property type="entry name" value="Enolase N-terminal domain-like"/>
    <property type="match status" value="1"/>
</dbReference>
<evidence type="ECO:0000259" key="4">
    <source>
        <dbReference type="SMART" id="SM00922"/>
    </source>
</evidence>
<dbReference type="GO" id="GO:0016052">
    <property type="term" value="P:carbohydrate catabolic process"/>
    <property type="evidence" value="ECO:0007669"/>
    <property type="project" value="TreeGrafter"/>
</dbReference>
<dbReference type="GO" id="GO:0000287">
    <property type="term" value="F:magnesium ion binding"/>
    <property type="evidence" value="ECO:0007669"/>
    <property type="project" value="TreeGrafter"/>
</dbReference>
<dbReference type="RefSeq" id="WP_245801173.1">
    <property type="nucleotide sequence ID" value="NZ_FQXE01000002.1"/>
</dbReference>